<evidence type="ECO:0000256" key="1">
    <source>
        <dbReference type="ARBA" id="ARBA00004586"/>
    </source>
</evidence>
<feature type="domain" description="Glycosyl transferase family 1" evidence="15">
    <location>
        <begin position="226"/>
        <end position="385"/>
    </location>
</feature>
<dbReference type="PANTHER" id="PTHR45918">
    <property type="entry name" value="ALPHA-1,3/1,6-MANNOSYLTRANSFERASE ALG2"/>
    <property type="match status" value="1"/>
</dbReference>
<evidence type="ECO:0000256" key="5">
    <source>
        <dbReference type="ARBA" id="ARBA00022679"/>
    </source>
</evidence>
<dbReference type="EMBL" id="MGHD01000020">
    <property type="protein sequence ID" value="OGM59389.1"/>
    <property type="molecule type" value="Genomic_DNA"/>
</dbReference>
<evidence type="ECO:0000256" key="4">
    <source>
        <dbReference type="ARBA" id="ARBA00012649"/>
    </source>
</evidence>
<name>A0A1F8B6Q2_9BACT</name>
<dbReference type="InterPro" id="IPR027054">
    <property type="entry name" value="ALG2"/>
</dbReference>
<dbReference type="GO" id="GO:0102704">
    <property type="term" value="F:GDP-Man:Man(2)GlcNAc(2)-PP-Dol alpha-1,6-mannosyltransferase activity"/>
    <property type="evidence" value="ECO:0007669"/>
    <property type="project" value="UniProtKB-EC"/>
</dbReference>
<keyword evidence="6" id="KW-0812">Transmembrane</keyword>
<evidence type="ECO:0000256" key="6">
    <source>
        <dbReference type="ARBA" id="ARBA00022692"/>
    </source>
</evidence>
<evidence type="ECO:0000259" key="16">
    <source>
        <dbReference type="Pfam" id="PF13439"/>
    </source>
</evidence>
<evidence type="ECO:0000256" key="12">
    <source>
        <dbReference type="ARBA" id="ARBA00032874"/>
    </source>
</evidence>
<feature type="domain" description="Glycosyltransferase subfamily 4-like N-terminal" evidence="16">
    <location>
        <begin position="20"/>
        <end position="198"/>
    </location>
</feature>
<proteinExistence type="predicted"/>
<dbReference type="Pfam" id="PF13439">
    <property type="entry name" value="Glyco_transf_4"/>
    <property type="match status" value="1"/>
</dbReference>
<keyword evidence="9" id="KW-0472">Membrane</keyword>
<evidence type="ECO:0000256" key="2">
    <source>
        <dbReference type="ARBA" id="ARBA00004922"/>
    </source>
</evidence>
<dbReference type="Gene3D" id="3.40.50.2000">
    <property type="entry name" value="Glycogen Phosphorylase B"/>
    <property type="match status" value="2"/>
</dbReference>
<comment type="subcellular location">
    <subcellularLocation>
        <location evidence="1">Endoplasmic reticulum membrane</location>
    </subcellularLocation>
</comment>
<dbReference type="EC" id="2.4.1.132" evidence="4"/>
<dbReference type="UniPathway" id="UPA00378"/>
<evidence type="ECO:0000256" key="7">
    <source>
        <dbReference type="ARBA" id="ARBA00022824"/>
    </source>
</evidence>
<gene>
    <name evidence="17" type="ORF">A2892_03490</name>
</gene>
<dbReference type="AlphaFoldDB" id="A0A1F8B6Q2"/>
<dbReference type="PANTHER" id="PTHR45918:SF1">
    <property type="entry name" value="ALPHA-1,3_1,6-MANNOSYLTRANSFERASE ALG2"/>
    <property type="match status" value="1"/>
</dbReference>
<protein>
    <recommendedName>
        <fullName evidence="10">GDP-Man:Man(1)GlcNAc(2)-PP-Dol alpha-1,3-mannosyltransferase</fullName>
        <ecNumber evidence="4">2.4.1.132</ecNumber>
        <ecNumber evidence="3">2.4.1.257</ecNumber>
    </recommendedName>
    <alternativeName>
        <fullName evidence="12">GDP-Man:Man(1)GlcNAc(2)-PP-dolichol mannosyltransferase</fullName>
    </alternativeName>
    <alternativeName>
        <fullName evidence="11">GDP-Man:Man(2)GlcNAc(2)-PP-Dol alpha-1,6-mannosyltransferase</fullName>
    </alternativeName>
</protein>
<evidence type="ECO:0000313" key="18">
    <source>
        <dbReference type="Proteomes" id="UP000176404"/>
    </source>
</evidence>
<evidence type="ECO:0000256" key="10">
    <source>
        <dbReference type="ARBA" id="ARBA00032047"/>
    </source>
</evidence>
<dbReference type="Proteomes" id="UP000176404">
    <property type="component" value="Unassembled WGS sequence"/>
</dbReference>
<dbReference type="Pfam" id="PF00534">
    <property type="entry name" value="Glycos_transf_1"/>
    <property type="match status" value="1"/>
</dbReference>
<dbReference type="CDD" id="cd03801">
    <property type="entry name" value="GT4_PimA-like"/>
    <property type="match status" value="1"/>
</dbReference>
<keyword evidence="7" id="KW-0256">Endoplasmic reticulum</keyword>
<reference evidence="17 18" key="1">
    <citation type="journal article" date="2016" name="Nat. Commun.">
        <title>Thousands of microbial genomes shed light on interconnected biogeochemical processes in an aquifer system.</title>
        <authorList>
            <person name="Anantharaman K."/>
            <person name="Brown C.T."/>
            <person name="Hug L.A."/>
            <person name="Sharon I."/>
            <person name="Castelle C.J."/>
            <person name="Probst A.J."/>
            <person name="Thomas B.C."/>
            <person name="Singh A."/>
            <person name="Wilkins M.J."/>
            <person name="Karaoz U."/>
            <person name="Brodie E.L."/>
            <person name="Williams K.H."/>
            <person name="Hubbard S.S."/>
            <person name="Banfield J.F."/>
        </authorList>
    </citation>
    <scope>NUCLEOTIDE SEQUENCE [LARGE SCALE GENOMIC DNA]</scope>
</reference>
<dbReference type="InterPro" id="IPR001296">
    <property type="entry name" value="Glyco_trans_1"/>
</dbReference>
<comment type="pathway">
    <text evidence="2">Protein modification; protein glycosylation.</text>
</comment>
<comment type="caution">
    <text evidence="17">The sequence shown here is derived from an EMBL/GenBank/DDBJ whole genome shotgun (WGS) entry which is preliminary data.</text>
</comment>
<organism evidence="17 18">
    <name type="scientific">Candidatus Woesebacteria bacterium RIFCSPLOWO2_01_FULL_39_10b</name>
    <dbReference type="NCBI Taxonomy" id="1802517"/>
    <lineage>
        <taxon>Bacteria</taxon>
        <taxon>Candidatus Woeseibacteriota</taxon>
    </lineage>
</organism>
<evidence type="ECO:0000259" key="15">
    <source>
        <dbReference type="Pfam" id="PF00534"/>
    </source>
</evidence>
<comment type="catalytic activity">
    <reaction evidence="13">
        <text>a beta-D-Man-(1-&gt;4)-beta-D-GlcNAc-(1-&gt;4)-alpha-D-GlcNAc-diphospho-di-trans,poly-cis-dolichol + GDP-alpha-D-mannose = an alpha-D-Man-(1-&gt;3)-beta-D-Man-(1-&gt;4)-beta-D-GlcNAc-(1-&gt;4)-alpha-D-GlcNAc-diphospho-di-trans,poly-cis-dolichol + GDP + H(+)</text>
        <dbReference type="Rhea" id="RHEA:29515"/>
        <dbReference type="Rhea" id="RHEA-COMP:19511"/>
        <dbReference type="Rhea" id="RHEA-COMP:19513"/>
        <dbReference type="ChEBI" id="CHEBI:15378"/>
        <dbReference type="ChEBI" id="CHEBI:57527"/>
        <dbReference type="ChEBI" id="CHEBI:58189"/>
        <dbReference type="ChEBI" id="CHEBI:58472"/>
        <dbReference type="ChEBI" id="CHEBI:132510"/>
        <dbReference type="EC" id="2.4.1.132"/>
    </reaction>
    <physiologicalReaction direction="left-to-right" evidence="13">
        <dbReference type="Rhea" id="RHEA:29516"/>
    </physiologicalReaction>
</comment>
<sequence length="408" mass="46705">MSKKRKLKIAIFHLAFFYSGGGEKLVLEEMKGLGKKGHEIVCFAPTVDRRTCFPDVIKKYPIKDFFPSLSRIFHRFETLQILLTCLFFPLIVYRFRNFDVIMGANQPGPWLAYLAKLFLRKPYLVYLAQPTRILHPRKVDLENGVWVKRKSFSLPLLVKIFKPLFNWADKASIKNADIALVNGSYMAGILRKVYGVKPVICAAGANVLNGLVKNRWRGDLKINGFTIGKPYLLLTNRHFPQKKFEYAINAIPEVIKNFPKIKLVITGNPTIYTDYLKRLSKKLKVEKSILFTGYVKEDDLEKLYQNSCLYLYTSPEEDFGMGVIEAMGAGVPVIAWDKAGPSKTIINSKTGFLVKPYIQADFTRKIIYLIKNKKKNIRFGNNAIRHVKAHYTYKGHLVVLEKAIISIV</sequence>
<dbReference type="STRING" id="1802517.A2892_03490"/>
<evidence type="ECO:0000256" key="14">
    <source>
        <dbReference type="ARBA" id="ARBA00045104"/>
    </source>
</evidence>
<evidence type="ECO:0000256" key="11">
    <source>
        <dbReference type="ARBA" id="ARBA00032333"/>
    </source>
</evidence>
<accession>A0A1F8B6Q2</accession>
<dbReference type="InterPro" id="IPR028098">
    <property type="entry name" value="Glyco_trans_4-like_N"/>
</dbReference>
<evidence type="ECO:0000256" key="13">
    <source>
        <dbReference type="ARBA" id="ARBA00045103"/>
    </source>
</evidence>
<evidence type="ECO:0000256" key="8">
    <source>
        <dbReference type="ARBA" id="ARBA00022989"/>
    </source>
</evidence>
<evidence type="ECO:0000256" key="3">
    <source>
        <dbReference type="ARBA" id="ARBA00011969"/>
    </source>
</evidence>
<comment type="catalytic activity">
    <reaction evidence="14">
        <text>an alpha-D-Man-(1-&gt;3)-beta-D-Man-(1-&gt;4)-beta-D-GlcNAc-(1-&gt;4)-alpha-D-GlcNAc-diphospho-di-trans,poly-cis-dolichol + GDP-alpha-D-mannose = an alpha-D-Man-(1-&gt;3)-[alpha-D-Man-(1-&gt;6)]-beta-D-Man-(1-&gt;4)-beta-D-GlcNAc-(1-&gt;4)-alpha-D-GlcNAc-diphospho-di-trans,poly-cis-dolichol + GDP + H(+)</text>
        <dbReference type="Rhea" id="RHEA:29519"/>
        <dbReference type="Rhea" id="RHEA-COMP:19513"/>
        <dbReference type="Rhea" id="RHEA-COMP:19515"/>
        <dbReference type="ChEBI" id="CHEBI:15378"/>
        <dbReference type="ChEBI" id="CHEBI:57527"/>
        <dbReference type="ChEBI" id="CHEBI:58189"/>
        <dbReference type="ChEBI" id="CHEBI:132510"/>
        <dbReference type="ChEBI" id="CHEBI:132511"/>
        <dbReference type="EC" id="2.4.1.257"/>
    </reaction>
    <physiologicalReaction direction="left-to-right" evidence="14">
        <dbReference type="Rhea" id="RHEA:29520"/>
    </physiologicalReaction>
</comment>
<dbReference type="EC" id="2.4.1.257" evidence="3"/>
<evidence type="ECO:0000256" key="9">
    <source>
        <dbReference type="ARBA" id="ARBA00023136"/>
    </source>
</evidence>
<dbReference type="SUPFAM" id="SSF53756">
    <property type="entry name" value="UDP-Glycosyltransferase/glycogen phosphorylase"/>
    <property type="match status" value="1"/>
</dbReference>
<keyword evidence="8" id="KW-1133">Transmembrane helix</keyword>
<evidence type="ECO:0000313" key="17">
    <source>
        <dbReference type="EMBL" id="OGM59389.1"/>
    </source>
</evidence>
<keyword evidence="5" id="KW-0808">Transferase</keyword>
<dbReference type="GO" id="GO:0004378">
    <property type="term" value="F:GDP-Man:Man(1)GlcNAc(2)-PP-Dol alpha-1,3-mannosyltransferase activity"/>
    <property type="evidence" value="ECO:0007669"/>
    <property type="project" value="UniProtKB-EC"/>
</dbReference>